<dbReference type="Proteomes" id="UP001208131">
    <property type="component" value="Unassembled WGS sequence"/>
</dbReference>
<feature type="transmembrane region" description="Helical" evidence="1">
    <location>
        <begin position="162"/>
        <end position="184"/>
    </location>
</feature>
<evidence type="ECO:0000313" key="3">
    <source>
        <dbReference type="Proteomes" id="UP001208131"/>
    </source>
</evidence>
<dbReference type="AlphaFoldDB" id="A0AAE3IH35"/>
<dbReference type="EMBL" id="JAOQJZ010000009">
    <property type="protein sequence ID" value="MCU6706193.1"/>
    <property type="molecule type" value="Genomic_DNA"/>
</dbReference>
<dbReference type="RefSeq" id="WP_022287705.1">
    <property type="nucleotide sequence ID" value="NZ_JAOQJZ010000009.1"/>
</dbReference>
<dbReference type="NCBIfam" id="NF037962">
    <property type="entry name" value="arsenic_eff"/>
    <property type="match status" value="1"/>
</dbReference>
<keyword evidence="3" id="KW-1185">Reference proteome</keyword>
<gene>
    <name evidence="2" type="ORF">OCV57_09690</name>
</gene>
<feature type="transmembrane region" description="Helical" evidence="1">
    <location>
        <begin position="51"/>
        <end position="69"/>
    </location>
</feature>
<feature type="transmembrane region" description="Helical" evidence="1">
    <location>
        <begin position="12"/>
        <end position="30"/>
    </location>
</feature>
<organism evidence="2 3">
    <name type="scientific">Hominimerdicola aceti</name>
    <dbReference type="NCBI Taxonomy" id="2981726"/>
    <lineage>
        <taxon>Bacteria</taxon>
        <taxon>Bacillati</taxon>
        <taxon>Bacillota</taxon>
        <taxon>Clostridia</taxon>
        <taxon>Eubacteriales</taxon>
        <taxon>Oscillospiraceae</taxon>
        <taxon>Hominimerdicola</taxon>
    </lineage>
</organism>
<proteinExistence type="predicted"/>
<dbReference type="InterPro" id="IPR021552">
    <property type="entry name" value="ArsP_2"/>
</dbReference>
<dbReference type="Pfam" id="PF11449">
    <property type="entry name" value="ArsP_2"/>
    <property type="match status" value="1"/>
</dbReference>
<comment type="caution">
    <text evidence="2">The sequence shown here is derived from an EMBL/GenBank/DDBJ whole genome shotgun (WGS) entry which is preliminary data.</text>
</comment>
<keyword evidence="1" id="KW-0472">Membrane</keyword>
<sequence length="283" mass="30361">MFETLVDVFLDALIDSLKILPFLFGVYLLIEYIEHRSADKLGKALRKMGPFGAIGGSILGAVPQCGFSVVASNLYSGRLITMGTLISVYLATSDEAIPMMIANPAFAGKLWQLILIKVAVAIIAGVLVDLILKLMGKKQDEEPFKEICEDCDCEHHSILHSALHHTVSIILFIFAVNLILGAVMEFAGEDTVKTLLMSDSIVQPFIAGIIGFIPNCAASVVLTQLYIEGVVSFGSLIAGLCTGAGVGLLVLFKTNKHNMKENFAIMGILYVFGVAAGFVASLF</sequence>
<accession>A0AAE3IH35</accession>
<feature type="transmembrane region" description="Helical" evidence="1">
    <location>
        <begin position="233"/>
        <end position="251"/>
    </location>
</feature>
<feature type="transmembrane region" description="Helical" evidence="1">
    <location>
        <begin position="205"/>
        <end position="227"/>
    </location>
</feature>
<name>A0AAE3IH35_9FIRM</name>
<protein>
    <submittedName>
        <fullName evidence="2">Arsenic efflux protein</fullName>
    </submittedName>
</protein>
<feature type="transmembrane region" description="Helical" evidence="1">
    <location>
        <begin position="263"/>
        <end position="282"/>
    </location>
</feature>
<feature type="transmembrane region" description="Helical" evidence="1">
    <location>
        <begin position="113"/>
        <end position="132"/>
    </location>
</feature>
<evidence type="ECO:0000313" key="2">
    <source>
        <dbReference type="EMBL" id="MCU6706193.1"/>
    </source>
</evidence>
<reference evidence="2 3" key="1">
    <citation type="journal article" date="2021" name="ISME Commun">
        <title>Automated analysis of genomic sequences facilitates high-throughput and comprehensive description of bacteria.</title>
        <authorList>
            <person name="Hitch T.C.A."/>
        </authorList>
    </citation>
    <scope>NUCLEOTIDE SEQUENCE [LARGE SCALE GENOMIC DNA]</scope>
    <source>
        <strain evidence="2 3">Sanger_31</strain>
    </source>
</reference>
<keyword evidence="1" id="KW-1133">Transmembrane helix</keyword>
<keyword evidence="1" id="KW-0812">Transmembrane</keyword>
<evidence type="ECO:0000256" key="1">
    <source>
        <dbReference type="SAM" id="Phobius"/>
    </source>
</evidence>